<keyword evidence="1" id="KW-0812">Transmembrane</keyword>
<feature type="transmembrane region" description="Helical" evidence="1">
    <location>
        <begin position="7"/>
        <end position="29"/>
    </location>
</feature>
<accession>A0A5J6SLN0</accession>
<proteinExistence type="predicted"/>
<dbReference type="EMBL" id="CP031223">
    <property type="protein sequence ID" value="QFF98806.1"/>
    <property type="molecule type" value="Genomic_DNA"/>
</dbReference>
<evidence type="ECO:0000313" key="3">
    <source>
        <dbReference type="Proteomes" id="UP000325517"/>
    </source>
</evidence>
<feature type="transmembrane region" description="Helical" evidence="1">
    <location>
        <begin position="35"/>
        <end position="54"/>
    </location>
</feature>
<evidence type="ECO:0000256" key="1">
    <source>
        <dbReference type="SAM" id="Phobius"/>
    </source>
</evidence>
<name>A0A5J6SLN0_9BACI</name>
<keyword evidence="3" id="KW-1185">Reference proteome</keyword>
<evidence type="ECO:0000313" key="2">
    <source>
        <dbReference type="EMBL" id="QFF98806.1"/>
    </source>
</evidence>
<organism evidence="2 3">
    <name type="scientific">Psychrobacillus glaciei</name>
    <dbReference type="NCBI Taxonomy" id="2283160"/>
    <lineage>
        <taxon>Bacteria</taxon>
        <taxon>Bacillati</taxon>
        <taxon>Bacillota</taxon>
        <taxon>Bacilli</taxon>
        <taxon>Bacillales</taxon>
        <taxon>Bacillaceae</taxon>
        <taxon>Psychrobacillus</taxon>
    </lineage>
</organism>
<feature type="transmembrane region" description="Helical" evidence="1">
    <location>
        <begin position="119"/>
        <end position="140"/>
    </location>
</feature>
<dbReference type="KEGG" id="psyo:PB01_08150"/>
<keyword evidence="1" id="KW-1133">Transmembrane helix</keyword>
<sequence>MKEIKSSLFYFHWKTHILFISVMLILYSFVVFENIFIYLIMILTPYIIFIYYPYYKETVIDTHIEDDDEYWRQHYEALHQAENMEFTKFELIMEILTHVFYWLLLGFTSFTLYNGGYPTISTILGIILICYCLWFLAPLISRK</sequence>
<keyword evidence="1" id="KW-0472">Membrane</keyword>
<feature type="transmembrane region" description="Helical" evidence="1">
    <location>
        <begin position="91"/>
        <end position="113"/>
    </location>
</feature>
<dbReference type="Proteomes" id="UP000325517">
    <property type="component" value="Chromosome"/>
</dbReference>
<dbReference type="AlphaFoldDB" id="A0A5J6SLN0"/>
<protein>
    <submittedName>
        <fullName evidence="2">Uncharacterized protein</fullName>
    </submittedName>
</protein>
<reference evidence="2 3" key="1">
    <citation type="submission" date="2018-07" db="EMBL/GenBank/DDBJ databases">
        <title>Complete genome sequence of Psychrobacillus sp. PB01, isolated from iceberg, and comparative genome analysis of Psychrobacillus strains.</title>
        <authorList>
            <person name="Lee P.C."/>
        </authorList>
    </citation>
    <scope>NUCLEOTIDE SEQUENCE [LARGE SCALE GENOMIC DNA]</scope>
    <source>
        <strain evidence="2 3">PB01</strain>
    </source>
</reference>
<gene>
    <name evidence="2" type="ORF">PB01_08150</name>
</gene>